<protein>
    <submittedName>
        <fullName evidence="2">Uncharacterized protein</fullName>
    </submittedName>
</protein>
<accession>A0A088RHT2</accession>
<dbReference type="RefSeq" id="XP_010703780.1">
    <property type="nucleotide sequence ID" value="XM_010705478.1"/>
</dbReference>
<dbReference type="AlphaFoldDB" id="A0A088RHT2"/>
<dbReference type="VEuPathDB" id="TriTrypDB:LPMP_050170"/>
<evidence type="ECO:0000313" key="2">
    <source>
        <dbReference type="EMBL" id="AIN95458.1"/>
    </source>
</evidence>
<proteinExistence type="predicted"/>
<name>A0A088RHT2_LEIPA</name>
<feature type="region of interest" description="Disordered" evidence="1">
    <location>
        <begin position="629"/>
        <end position="724"/>
    </location>
</feature>
<dbReference type="GeneID" id="22572095"/>
<feature type="region of interest" description="Disordered" evidence="1">
    <location>
        <begin position="491"/>
        <end position="541"/>
    </location>
</feature>
<dbReference type="eggNOG" id="ENOG502S8TG">
    <property type="taxonomic scope" value="Eukaryota"/>
</dbReference>
<dbReference type="VEuPathDB" id="TriTrypDB:LPAL13_050006700"/>
<reference evidence="2 3" key="1">
    <citation type="journal article" date="2015" name="Sci. Rep.">
        <title>The genome of Leishmania panamensis: insights into genomics of the L. (Viannia) subgenus.</title>
        <authorList>
            <person name="Llanes A."/>
            <person name="Restrepo C.M."/>
            <person name="Vecchio G.D."/>
            <person name="Anguizola F.J."/>
            <person name="Lleonart R."/>
        </authorList>
    </citation>
    <scope>NUCLEOTIDE SEQUENCE [LARGE SCALE GENOMIC DNA]</scope>
    <source>
        <strain evidence="2 3">MHOM/PA/94/PSC-1</strain>
    </source>
</reference>
<gene>
    <name evidence="2" type="ORF">LPMP_050170</name>
</gene>
<sequence length="748" mass="79328">MVSVLVQRQQREAAMRKERLLAARQAAAALSIQQARSYQRQKQHQEACVREDARQLWLQSNARDVAVIDGLVARATTEQGEAQEAAAHYEASLKAEANEEVAAWQAERQLEAARHRLAVAYTRTEAHERMKQAREAEQRRAAVRVTEKARAVRVAAAAPAALSLSSVLGCMSAAPVAMHVPGASVPVPQASRTSLRTAAAPTAGVTPVDAPRRWRISHAAPHAHVTLHSAPTHHVAPREEGERSVMAAVDDAVPASAGTYAEECVAVQQQRDDVLTDGQERATRRAASVLRQQRAKELQKQQEEQAQRERLATVKAHYRHPREESVPSGGKEVTGMEGGTHPVTATTGSSSNGSLDDQHHHPQPQRPLQRLTRHQRSYLKGEEDFRAAFVEAPPVVLRLGEQLPRRAPLSELLRPVRMEELLYSTAHADPRNLTLSTPVPHYGSSTAAAVVSPPFPMAAEMPPSMQLSAKARVLPSAPLRMLPLDHCSSPACATTESAPADKDAGVTPLSIGEKSASPLPAPRDPNDAPPTSLHVSPAGSTALSPMRVGVLVGHGSLGRMPSPERAAGTEEVVALSPLTPVPPATSACVAESPSSPPKRSGEAPGELGQGVTSMGASDATLAYGQQPLAEPEGRWATSARATTSALPPVSSSMTECTPVRHRYRCNATPPSSLSSSSATTTETAEPVSGSSSPTSVGSGSSSGIDASSPSNETTSSGGSSRYPMPVMTAEQLKLALLRLRSRIKSVQV</sequence>
<keyword evidence="3" id="KW-1185">Reference proteome</keyword>
<feature type="compositionally biased region" description="Low complexity" evidence="1">
    <location>
        <begin position="667"/>
        <end position="710"/>
    </location>
</feature>
<evidence type="ECO:0000313" key="3">
    <source>
        <dbReference type="Proteomes" id="UP000063063"/>
    </source>
</evidence>
<dbReference type="KEGG" id="lpan:LPMP_050170"/>
<dbReference type="Proteomes" id="UP000063063">
    <property type="component" value="Chromosome 5"/>
</dbReference>
<feature type="region of interest" description="Disordered" evidence="1">
    <location>
        <begin position="583"/>
        <end position="613"/>
    </location>
</feature>
<organism evidence="2 3">
    <name type="scientific">Leishmania panamensis</name>
    <dbReference type="NCBI Taxonomy" id="5679"/>
    <lineage>
        <taxon>Eukaryota</taxon>
        <taxon>Discoba</taxon>
        <taxon>Euglenozoa</taxon>
        <taxon>Kinetoplastea</taxon>
        <taxon>Metakinetoplastina</taxon>
        <taxon>Trypanosomatida</taxon>
        <taxon>Trypanosomatidae</taxon>
        <taxon>Leishmaniinae</taxon>
        <taxon>Leishmania</taxon>
        <taxon>Leishmania guyanensis species complex</taxon>
    </lineage>
</organism>
<feature type="compositionally biased region" description="Polar residues" evidence="1">
    <location>
        <begin position="343"/>
        <end position="355"/>
    </location>
</feature>
<dbReference type="EMBL" id="CP009374">
    <property type="protein sequence ID" value="AIN95458.1"/>
    <property type="molecule type" value="Genomic_DNA"/>
</dbReference>
<feature type="compositionally biased region" description="Basic and acidic residues" evidence="1">
    <location>
        <begin position="294"/>
        <end position="312"/>
    </location>
</feature>
<evidence type="ECO:0000256" key="1">
    <source>
        <dbReference type="SAM" id="MobiDB-lite"/>
    </source>
</evidence>
<feature type="compositionally biased region" description="Low complexity" evidence="1">
    <location>
        <begin position="636"/>
        <end position="645"/>
    </location>
</feature>
<dbReference type="OrthoDB" id="273905at2759"/>
<feature type="region of interest" description="Disordered" evidence="1">
    <location>
        <begin position="278"/>
        <end position="371"/>
    </location>
</feature>